<organism evidence="1 2">
    <name type="scientific">Citroniella saccharovorans</name>
    <dbReference type="NCBI Taxonomy" id="2053367"/>
    <lineage>
        <taxon>Bacteria</taxon>
        <taxon>Bacillati</taxon>
        <taxon>Bacillota</taxon>
        <taxon>Tissierellia</taxon>
        <taxon>Tissierellales</taxon>
        <taxon>Peptoniphilaceae</taxon>
        <taxon>Citroniella</taxon>
    </lineage>
</organism>
<comment type="caution">
    <text evidence="1">The sequence shown here is derived from an EMBL/GenBank/DDBJ whole genome shotgun (WGS) entry which is preliminary data.</text>
</comment>
<name>A0AAW9MVW6_9FIRM</name>
<protein>
    <submittedName>
        <fullName evidence="1">Uncharacterized protein</fullName>
    </submittedName>
</protein>
<accession>A0AAW9MVW6</accession>
<evidence type="ECO:0000313" key="2">
    <source>
        <dbReference type="Proteomes" id="UP001357733"/>
    </source>
</evidence>
<dbReference type="Proteomes" id="UP001357733">
    <property type="component" value="Unassembled WGS sequence"/>
</dbReference>
<reference evidence="1 2" key="1">
    <citation type="submission" date="2024-01" db="EMBL/GenBank/DDBJ databases">
        <title>Complete genome sequence of Citroniella saccharovorans strain M6.X9, isolated from human fecal sample.</title>
        <authorList>
            <person name="Cheng G."/>
            <person name="Westerholm M."/>
            <person name="Schnurer A."/>
        </authorList>
    </citation>
    <scope>NUCLEOTIDE SEQUENCE [LARGE SCALE GENOMIC DNA]</scope>
    <source>
        <strain evidence="1 2">DSM 29873</strain>
    </source>
</reference>
<dbReference type="EMBL" id="JAYKOT010000001">
    <property type="protein sequence ID" value="MEB3428630.1"/>
    <property type="molecule type" value="Genomic_DNA"/>
</dbReference>
<dbReference type="RefSeq" id="WP_324618670.1">
    <property type="nucleotide sequence ID" value="NZ_JAYKOT010000001.1"/>
</dbReference>
<evidence type="ECO:0000313" key="1">
    <source>
        <dbReference type="EMBL" id="MEB3428630.1"/>
    </source>
</evidence>
<keyword evidence="2" id="KW-1185">Reference proteome</keyword>
<sequence length="54" mass="6126">MAGMGCYVGKNIMRYHDGAIVYDIYTKTELLDYIINTFGNVINAKQSMYGIAKR</sequence>
<proteinExistence type="predicted"/>
<dbReference type="AlphaFoldDB" id="A0AAW9MVW6"/>
<gene>
    <name evidence="1" type="ORF">VLK81_01080</name>
</gene>